<dbReference type="PROSITE" id="PS51257">
    <property type="entry name" value="PROKAR_LIPOPROTEIN"/>
    <property type="match status" value="1"/>
</dbReference>
<dbReference type="PANTHER" id="PTHR43649">
    <property type="entry name" value="ARABINOSE-BINDING PROTEIN-RELATED"/>
    <property type="match status" value="1"/>
</dbReference>
<comment type="caution">
    <text evidence="2">The sequence shown here is derived from an EMBL/GenBank/DDBJ whole genome shotgun (WGS) entry which is preliminary data.</text>
</comment>
<reference evidence="2" key="1">
    <citation type="submission" date="2021-04" db="EMBL/GenBank/DDBJ databases">
        <title>Draft genome sequence of Xylanibacillus composti strain K13.</title>
        <authorList>
            <person name="Uke A."/>
            <person name="Chhe C."/>
            <person name="Baramee S."/>
            <person name="Kosugi A."/>
        </authorList>
    </citation>
    <scope>NUCLEOTIDE SEQUENCE</scope>
    <source>
        <strain evidence="2">K13</strain>
    </source>
</reference>
<gene>
    <name evidence="2" type="ORF">XYCOK13_03280</name>
</gene>
<dbReference type="InterPro" id="IPR006059">
    <property type="entry name" value="SBP"/>
</dbReference>
<evidence type="ECO:0000313" key="2">
    <source>
        <dbReference type="EMBL" id="GIQ67504.1"/>
    </source>
</evidence>
<proteinExistence type="predicted"/>
<evidence type="ECO:0000256" key="1">
    <source>
        <dbReference type="SAM" id="SignalP"/>
    </source>
</evidence>
<dbReference type="Gene3D" id="3.40.190.10">
    <property type="entry name" value="Periplasmic binding protein-like II"/>
    <property type="match status" value="1"/>
</dbReference>
<dbReference type="SUPFAM" id="SSF53850">
    <property type="entry name" value="Periplasmic binding protein-like II"/>
    <property type="match status" value="1"/>
</dbReference>
<dbReference type="Pfam" id="PF13416">
    <property type="entry name" value="SBP_bac_8"/>
    <property type="match status" value="1"/>
</dbReference>
<keyword evidence="1" id="KW-0732">Signal</keyword>
<evidence type="ECO:0000313" key="3">
    <source>
        <dbReference type="Proteomes" id="UP000677918"/>
    </source>
</evidence>
<feature type="signal peptide" evidence="1">
    <location>
        <begin position="1"/>
        <end position="24"/>
    </location>
</feature>
<dbReference type="RefSeq" id="WP_213410102.1">
    <property type="nucleotide sequence ID" value="NZ_BOVK01000005.1"/>
</dbReference>
<keyword evidence="3" id="KW-1185">Reference proteome</keyword>
<dbReference type="AlphaFoldDB" id="A0A8J4M0I3"/>
<feature type="chain" id="PRO_5035187243" description="Extracellular solute-binding protein" evidence="1">
    <location>
        <begin position="25"/>
        <end position="424"/>
    </location>
</feature>
<dbReference type="EMBL" id="BOVK01000005">
    <property type="protein sequence ID" value="GIQ67504.1"/>
    <property type="molecule type" value="Genomic_DNA"/>
</dbReference>
<dbReference type="Proteomes" id="UP000677918">
    <property type="component" value="Unassembled WGS sequence"/>
</dbReference>
<organism evidence="2 3">
    <name type="scientific">Xylanibacillus composti</name>
    <dbReference type="NCBI Taxonomy" id="1572762"/>
    <lineage>
        <taxon>Bacteria</taxon>
        <taxon>Bacillati</taxon>
        <taxon>Bacillota</taxon>
        <taxon>Bacilli</taxon>
        <taxon>Bacillales</taxon>
        <taxon>Paenibacillaceae</taxon>
        <taxon>Xylanibacillus</taxon>
    </lineage>
</organism>
<evidence type="ECO:0008006" key="4">
    <source>
        <dbReference type="Google" id="ProtNLM"/>
    </source>
</evidence>
<name>A0A8J4M0I3_9BACL</name>
<dbReference type="PANTHER" id="PTHR43649:SF12">
    <property type="entry name" value="DIACETYLCHITOBIOSE BINDING PROTEIN DASA"/>
    <property type="match status" value="1"/>
</dbReference>
<sequence>MNNRRVAMLICCFCLLLAACRSGTAELRTDAGETNLVSVGRFHSSDKELTLWTYYDPSSLLKEFKKMHPDVQLHVRLVQYDTLVEDYLEGLAGDNPPDILIIDNNKIGAFRAIQGLENLLESPYEGERFRSLIPEQMWGFYSSLNEKRMIAMPIQILGAVTYYRADILAAHGFPAEPAELAYYLESPENWLHMAKVLKEHDIYIFQYATDPLEVTGMQYSLLDQFYRFGRNNETVRKAAELGREIRKYGLSMQHDVYHAATQEAMQQDRFAMFYMGAWATPELQGWAPGTKGKWRMTRLPMNLYGVDGGSSIAITSSSRNKDLAWDFVKSATLLNEVIHAPAEREFLGGQDLTYYYSSQLQRMEKAAPSPFDEKLARYWSSGIASVIERSDNIGDNLNALEKEMMDSITEDRRRLIHFLNIKPD</sequence>
<dbReference type="InterPro" id="IPR050490">
    <property type="entry name" value="Bact_solute-bd_prot1"/>
</dbReference>
<protein>
    <recommendedName>
        <fullName evidence="4">Extracellular solute-binding protein</fullName>
    </recommendedName>
</protein>
<accession>A0A8J4M0I3</accession>